<evidence type="ECO:0000313" key="4">
    <source>
        <dbReference type="EMBL" id="MBB4789347.1"/>
    </source>
</evidence>
<dbReference type="InterPro" id="IPR020841">
    <property type="entry name" value="PKS_Beta-ketoAc_synthase_dom"/>
</dbReference>
<dbReference type="CDD" id="cd00833">
    <property type="entry name" value="PKS"/>
    <property type="match status" value="1"/>
</dbReference>
<evidence type="ECO:0000256" key="2">
    <source>
        <dbReference type="ARBA" id="ARBA00023268"/>
    </source>
</evidence>
<accession>A0ABR6M617</accession>
<evidence type="ECO:0000256" key="1">
    <source>
        <dbReference type="ARBA" id="ARBA00022679"/>
    </source>
</evidence>
<dbReference type="SUPFAM" id="SSF53901">
    <property type="entry name" value="Thiolase-like"/>
    <property type="match status" value="1"/>
</dbReference>
<protein>
    <submittedName>
        <fullName evidence="4">Acyl transferase domain-containing protein</fullName>
    </submittedName>
</protein>
<dbReference type="InterPro" id="IPR050091">
    <property type="entry name" value="PKS_NRPS_Biosynth_Enz"/>
</dbReference>
<keyword evidence="5" id="KW-1185">Reference proteome</keyword>
<name>A0ABR6M617_9ACTN</name>
<dbReference type="InterPro" id="IPR014030">
    <property type="entry name" value="Ketoacyl_synth_N"/>
</dbReference>
<reference evidence="4 5" key="1">
    <citation type="submission" date="2020-08" db="EMBL/GenBank/DDBJ databases">
        <title>Sequencing the genomes of 1000 actinobacteria strains.</title>
        <authorList>
            <person name="Klenk H.-P."/>
        </authorList>
    </citation>
    <scope>NUCLEOTIDE SEQUENCE [LARGE SCALE GENOMIC DNA]</scope>
    <source>
        <strain evidence="4 5">DSM 41530</strain>
    </source>
</reference>
<evidence type="ECO:0000259" key="3">
    <source>
        <dbReference type="PROSITE" id="PS52004"/>
    </source>
</evidence>
<comment type="caution">
    <text evidence="4">The sequence shown here is derived from an EMBL/GenBank/DDBJ whole genome shotgun (WGS) entry which is preliminary data.</text>
</comment>
<dbReference type="Gene3D" id="3.40.47.10">
    <property type="match status" value="1"/>
</dbReference>
<dbReference type="Proteomes" id="UP000530530">
    <property type="component" value="Unassembled WGS sequence"/>
</dbReference>
<feature type="domain" description="Ketosynthase family 3 (KS3)" evidence="3">
    <location>
        <begin position="27"/>
        <end position="155"/>
    </location>
</feature>
<dbReference type="GO" id="GO:0016740">
    <property type="term" value="F:transferase activity"/>
    <property type="evidence" value="ECO:0007669"/>
    <property type="project" value="UniProtKB-KW"/>
</dbReference>
<dbReference type="PANTHER" id="PTHR43775:SF51">
    <property type="entry name" value="INACTIVE PHENOLPHTHIOCEROL SYNTHESIS POLYKETIDE SYNTHASE TYPE I PKS1-RELATED"/>
    <property type="match status" value="1"/>
</dbReference>
<dbReference type="PANTHER" id="PTHR43775">
    <property type="entry name" value="FATTY ACID SYNTHASE"/>
    <property type="match status" value="1"/>
</dbReference>
<keyword evidence="1 4" id="KW-0808">Transferase</keyword>
<proteinExistence type="predicted"/>
<dbReference type="InterPro" id="IPR016039">
    <property type="entry name" value="Thiolase-like"/>
</dbReference>
<dbReference type="EMBL" id="JACHNG010000004">
    <property type="protein sequence ID" value="MBB4789347.1"/>
    <property type="molecule type" value="Genomic_DNA"/>
</dbReference>
<organism evidence="4 5">
    <name type="scientific">Streptomyces rapamycinicus</name>
    <dbReference type="NCBI Taxonomy" id="1226757"/>
    <lineage>
        <taxon>Bacteria</taxon>
        <taxon>Bacillati</taxon>
        <taxon>Actinomycetota</taxon>
        <taxon>Actinomycetes</taxon>
        <taxon>Kitasatosporales</taxon>
        <taxon>Streptomycetaceae</taxon>
        <taxon>Streptomyces</taxon>
        <taxon>Streptomyces violaceusniger group</taxon>
    </lineage>
</organism>
<dbReference type="Pfam" id="PF00109">
    <property type="entry name" value="ketoacyl-synt"/>
    <property type="match status" value="1"/>
</dbReference>
<sequence>MAARLDELFTGENPVPVRGPVSAVAQDEPLAIVGMACRLPGGVSSPEDLWRLLESGTDAVSGFPTDRGWDVENLYDMAGKSHRAEGGFLDAAAGFDAGFFGISPREALAMDPQQRLCMEVSWEAFERAGIEPGSVRGSDTGVFMGAYARWLRCRC</sequence>
<dbReference type="SMART" id="SM00825">
    <property type="entry name" value="PKS_KS"/>
    <property type="match status" value="1"/>
</dbReference>
<evidence type="ECO:0000313" key="5">
    <source>
        <dbReference type="Proteomes" id="UP000530530"/>
    </source>
</evidence>
<gene>
    <name evidence="4" type="ORF">BJY27_010397</name>
</gene>
<dbReference type="PROSITE" id="PS52004">
    <property type="entry name" value="KS3_2"/>
    <property type="match status" value="1"/>
</dbReference>
<keyword evidence="2" id="KW-0511">Multifunctional enzyme</keyword>